<evidence type="ECO:0000256" key="10">
    <source>
        <dbReference type="ARBA" id="ARBA00023201"/>
    </source>
</evidence>
<dbReference type="RefSeq" id="XP_022236781.1">
    <property type="nucleotide sequence ID" value="XM_022381073.1"/>
</dbReference>
<accession>A0ABM1RZH6</accession>
<dbReference type="PRINTS" id="PR01078">
    <property type="entry name" value="AMINACHANNEL"/>
</dbReference>
<evidence type="ECO:0000256" key="8">
    <source>
        <dbReference type="ARBA" id="ARBA00023065"/>
    </source>
</evidence>
<evidence type="ECO:0000256" key="13">
    <source>
        <dbReference type="SAM" id="MobiDB-lite"/>
    </source>
</evidence>
<evidence type="ECO:0000256" key="1">
    <source>
        <dbReference type="ARBA" id="ARBA00004141"/>
    </source>
</evidence>
<reference evidence="15" key="1">
    <citation type="submission" date="2025-08" db="UniProtKB">
        <authorList>
            <consortium name="RefSeq"/>
        </authorList>
    </citation>
    <scope>IDENTIFICATION</scope>
    <source>
        <tissue evidence="15">Muscle</tissue>
    </source>
</reference>
<keyword evidence="14" id="KW-1185">Reference proteome</keyword>
<keyword evidence="10 12" id="KW-0739">Sodium transport</keyword>
<protein>
    <submittedName>
        <fullName evidence="15">Amiloride-sensitive sodium channel subunit alpha-like isoform X1</fullName>
    </submittedName>
</protein>
<keyword evidence="3 12" id="KW-0813">Transport</keyword>
<comment type="similarity">
    <text evidence="2 12">Belongs to the amiloride-sensitive sodium channel (TC 1.A.6) family.</text>
</comment>
<dbReference type="Gene3D" id="2.60.470.10">
    <property type="entry name" value="Acid-sensing ion channels like domains"/>
    <property type="match status" value="1"/>
</dbReference>
<evidence type="ECO:0000313" key="14">
    <source>
        <dbReference type="Proteomes" id="UP000694941"/>
    </source>
</evidence>
<gene>
    <name evidence="15" type="primary">LOC111084331</name>
</gene>
<evidence type="ECO:0000256" key="9">
    <source>
        <dbReference type="ARBA" id="ARBA00023136"/>
    </source>
</evidence>
<evidence type="ECO:0000256" key="6">
    <source>
        <dbReference type="ARBA" id="ARBA00022989"/>
    </source>
</evidence>
<evidence type="ECO:0000256" key="5">
    <source>
        <dbReference type="ARBA" id="ARBA00022692"/>
    </source>
</evidence>
<name>A0ABM1RZH6_LIMPO</name>
<sequence>MFNTLLYNLPLSEFLLGLTLELNLQRDDYLDKITSTFGARVVVHDPRVIPLPESEGIDINPGLQTSIMISKVTFERLPAPYKDRCRNYKDDDSHGRAKRTNRQSVLKV</sequence>
<evidence type="ECO:0000256" key="7">
    <source>
        <dbReference type="ARBA" id="ARBA00023053"/>
    </source>
</evidence>
<evidence type="ECO:0000256" key="4">
    <source>
        <dbReference type="ARBA" id="ARBA00022461"/>
    </source>
</evidence>
<organism evidence="14 15">
    <name type="scientific">Limulus polyphemus</name>
    <name type="common">Atlantic horseshoe crab</name>
    <dbReference type="NCBI Taxonomy" id="6850"/>
    <lineage>
        <taxon>Eukaryota</taxon>
        <taxon>Metazoa</taxon>
        <taxon>Ecdysozoa</taxon>
        <taxon>Arthropoda</taxon>
        <taxon>Chelicerata</taxon>
        <taxon>Merostomata</taxon>
        <taxon>Xiphosura</taxon>
        <taxon>Limulidae</taxon>
        <taxon>Limulus</taxon>
    </lineage>
</organism>
<comment type="subcellular location">
    <subcellularLocation>
        <location evidence="1">Membrane</location>
        <topology evidence="1">Multi-pass membrane protein</topology>
    </subcellularLocation>
</comment>
<evidence type="ECO:0000256" key="3">
    <source>
        <dbReference type="ARBA" id="ARBA00022448"/>
    </source>
</evidence>
<evidence type="ECO:0000256" key="11">
    <source>
        <dbReference type="ARBA" id="ARBA00023303"/>
    </source>
</evidence>
<dbReference type="PANTHER" id="PTHR11690:SF248">
    <property type="entry name" value="PICKPOCKET 17, ISOFORM A"/>
    <property type="match status" value="1"/>
</dbReference>
<dbReference type="GeneID" id="111084331"/>
<keyword evidence="9" id="KW-0472">Membrane</keyword>
<evidence type="ECO:0000256" key="12">
    <source>
        <dbReference type="RuleBase" id="RU000679"/>
    </source>
</evidence>
<dbReference type="PANTHER" id="PTHR11690">
    <property type="entry name" value="AMILORIDE-SENSITIVE SODIUM CHANNEL-RELATED"/>
    <property type="match status" value="1"/>
</dbReference>
<feature type="compositionally biased region" description="Basic and acidic residues" evidence="13">
    <location>
        <begin position="85"/>
        <end position="95"/>
    </location>
</feature>
<evidence type="ECO:0000313" key="15">
    <source>
        <dbReference type="RefSeq" id="XP_022236781.1"/>
    </source>
</evidence>
<keyword evidence="5 12" id="KW-0812">Transmembrane</keyword>
<dbReference type="Proteomes" id="UP000694941">
    <property type="component" value="Unplaced"/>
</dbReference>
<feature type="region of interest" description="Disordered" evidence="13">
    <location>
        <begin position="85"/>
        <end position="108"/>
    </location>
</feature>
<keyword evidence="11 12" id="KW-0407">Ion channel</keyword>
<keyword evidence="4 12" id="KW-0894">Sodium channel</keyword>
<dbReference type="InterPro" id="IPR001873">
    <property type="entry name" value="ENaC"/>
</dbReference>
<evidence type="ECO:0000256" key="2">
    <source>
        <dbReference type="ARBA" id="ARBA00007193"/>
    </source>
</evidence>
<keyword evidence="8 12" id="KW-0406">Ion transport</keyword>
<proteinExistence type="inferred from homology"/>
<keyword evidence="6" id="KW-1133">Transmembrane helix</keyword>
<keyword evidence="7" id="KW-0915">Sodium</keyword>
<dbReference type="Pfam" id="PF00858">
    <property type="entry name" value="ASC"/>
    <property type="match status" value="1"/>
</dbReference>